<organism evidence="1 2">
    <name type="scientific">Clostridioides difficile</name>
    <name type="common">Peptoclostridium difficile</name>
    <dbReference type="NCBI Taxonomy" id="1496"/>
    <lineage>
        <taxon>Bacteria</taxon>
        <taxon>Bacillati</taxon>
        <taxon>Bacillota</taxon>
        <taxon>Clostridia</taxon>
        <taxon>Peptostreptococcales</taxon>
        <taxon>Peptostreptococcaceae</taxon>
        <taxon>Clostridioides</taxon>
    </lineage>
</organism>
<sequence>MSERLREEMLKGDNFTIKKYILVLYNADSIVSILSFDNIEEVKHEDLNKSKNIDKIRIFKSNNKKEDIELIKEYKLKEIVSDDSLFMDEGTKLLGYDLKLNVANSIVFRIKFEMTKELQLEHELWYKKRSISLRLVQSNQDESVVDVESEALTI</sequence>
<gene>
    <name evidence="1" type="ORF">KRM00_003930</name>
</gene>
<accession>A0AAN6A7Z9</accession>
<evidence type="ECO:0000313" key="1">
    <source>
        <dbReference type="EMBL" id="HBH1544381.1"/>
    </source>
</evidence>
<protein>
    <submittedName>
        <fullName evidence="1">Uncharacterized protein</fullName>
    </submittedName>
</protein>
<name>A0AAN6A7Z9_CLODI</name>
<evidence type="ECO:0000313" key="2">
    <source>
        <dbReference type="Proteomes" id="UP000878956"/>
    </source>
</evidence>
<comment type="caution">
    <text evidence="1">The sequence shown here is derived from an EMBL/GenBank/DDBJ whole genome shotgun (WGS) entry which is preliminary data.</text>
</comment>
<reference evidence="1" key="1">
    <citation type="journal article" date="2018" name="Genome Biol.">
        <title>SKESA: strategic k-mer extension for scrupulous assemblies.</title>
        <authorList>
            <person name="Souvorov A."/>
            <person name="Agarwala R."/>
            <person name="Lipman D.J."/>
        </authorList>
    </citation>
    <scope>NUCLEOTIDE SEQUENCE</scope>
    <source>
        <strain evidence="1">HN1000</strain>
    </source>
</reference>
<reference evidence="1" key="2">
    <citation type="submission" date="2021-06" db="EMBL/GenBank/DDBJ databases">
        <authorList>
            <consortium name="NCBI Pathogen Detection Project"/>
        </authorList>
    </citation>
    <scope>NUCLEOTIDE SEQUENCE</scope>
    <source>
        <strain evidence="1">HN1000</strain>
    </source>
</reference>
<dbReference type="AlphaFoldDB" id="A0AAN6A7Z9"/>
<dbReference type="EMBL" id="DAEPXK010000077">
    <property type="protein sequence ID" value="HBH1544381.1"/>
    <property type="molecule type" value="Genomic_DNA"/>
</dbReference>
<dbReference type="RefSeq" id="WP_009899170.1">
    <property type="nucleotide sequence ID" value="NZ_FUQT01000003.1"/>
</dbReference>
<dbReference type="Proteomes" id="UP000878956">
    <property type="component" value="Unassembled WGS sequence"/>
</dbReference>
<proteinExistence type="predicted"/>